<protein>
    <submittedName>
        <fullName evidence="1">Uncharacterized protein</fullName>
    </submittedName>
</protein>
<evidence type="ECO:0000313" key="2">
    <source>
        <dbReference type="Proteomes" id="UP001367508"/>
    </source>
</evidence>
<name>A0AAN9LZ53_CANGL</name>
<organism evidence="1 2">
    <name type="scientific">Canavalia gladiata</name>
    <name type="common">Sword bean</name>
    <name type="synonym">Dolichos gladiatus</name>
    <dbReference type="NCBI Taxonomy" id="3824"/>
    <lineage>
        <taxon>Eukaryota</taxon>
        <taxon>Viridiplantae</taxon>
        <taxon>Streptophyta</taxon>
        <taxon>Embryophyta</taxon>
        <taxon>Tracheophyta</taxon>
        <taxon>Spermatophyta</taxon>
        <taxon>Magnoliopsida</taxon>
        <taxon>eudicotyledons</taxon>
        <taxon>Gunneridae</taxon>
        <taxon>Pentapetalae</taxon>
        <taxon>rosids</taxon>
        <taxon>fabids</taxon>
        <taxon>Fabales</taxon>
        <taxon>Fabaceae</taxon>
        <taxon>Papilionoideae</taxon>
        <taxon>50 kb inversion clade</taxon>
        <taxon>NPAAA clade</taxon>
        <taxon>indigoferoid/millettioid clade</taxon>
        <taxon>Phaseoleae</taxon>
        <taxon>Canavalia</taxon>
    </lineage>
</organism>
<keyword evidence="2" id="KW-1185">Reference proteome</keyword>
<dbReference type="EMBL" id="JAYMYQ010000003">
    <property type="protein sequence ID" value="KAK7344774.1"/>
    <property type="molecule type" value="Genomic_DNA"/>
</dbReference>
<comment type="caution">
    <text evidence="1">The sequence shown here is derived from an EMBL/GenBank/DDBJ whole genome shotgun (WGS) entry which is preliminary data.</text>
</comment>
<gene>
    <name evidence="1" type="ORF">VNO77_14832</name>
</gene>
<dbReference type="AlphaFoldDB" id="A0AAN9LZ53"/>
<dbReference type="Proteomes" id="UP001367508">
    <property type="component" value="Unassembled WGS sequence"/>
</dbReference>
<evidence type="ECO:0000313" key="1">
    <source>
        <dbReference type="EMBL" id="KAK7344774.1"/>
    </source>
</evidence>
<proteinExistence type="predicted"/>
<reference evidence="1 2" key="1">
    <citation type="submission" date="2024-01" db="EMBL/GenBank/DDBJ databases">
        <title>The genomes of 5 underutilized Papilionoideae crops provide insights into root nodulation and disease resistanc.</title>
        <authorList>
            <person name="Jiang F."/>
        </authorList>
    </citation>
    <scope>NUCLEOTIDE SEQUENCE [LARGE SCALE GENOMIC DNA]</scope>
    <source>
        <strain evidence="1">LVBAO_FW01</strain>
        <tissue evidence="1">Leaves</tissue>
    </source>
</reference>
<accession>A0AAN9LZ53</accession>
<sequence length="116" mass="13214">MFALWSMTSQLIQPPNSIGSILDEVYVRSSNSFADKEQIRQWRSCTCHLPRASMERAERGARTLFFFFKSSFSPKHPLKKIPASAFLALQGPLRAMILPSREIVLSQIIRPELPHA</sequence>